<gene>
    <name evidence="4" type="ORF">CWI76_03950</name>
</gene>
<name>A0A432YKB5_9GAMM</name>
<dbReference type="InterPro" id="IPR011129">
    <property type="entry name" value="CSD"/>
</dbReference>
<evidence type="ECO:0000256" key="2">
    <source>
        <dbReference type="SAM" id="Phobius"/>
    </source>
</evidence>
<dbReference type="EMBL" id="PIPZ01000001">
    <property type="protein sequence ID" value="RUO61421.1"/>
    <property type="molecule type" value="Genomic_DNA"/>
</dbReference>
<evidence type="ECO:0000259" key="3">
    <source>
        <dbReference type="PROSITE" id="PS51857"/>
    </source>
</evidence>
<feature type="transmembrane region" description="Helical" evidence="2">
    <location>
        <begin position="74"/>
        <end position="97"/>
    </location>
</feature>
<dbReference type="GO" id="GO:0003730">
    <property type="term" value="F:mRNA 3'-UTR binding"/>
    <property type="evidence" value="ECO:0007669"/>
    <property type="project" value="TreeGrafter"/>
</dbReference>
<dbReference type="InterPro" id="IPR052069">
    <property type="entry name" value="Ca-reg_mRNA-binding_domain"/>
</dbReference>
<feature type="transmembrane region" description="Helical" evidence="2">
    <location>
        <begin position="103"/>
        <end position="120"/>
    </location>
</feature>
<dbReference type="AlphaFoldDB" id="A0A432YKB5"/>
<feature type="transmembrane region" description="Helical" evidence="2">
    <location>
        <begin position="167"/>
        <end position="187"/>
    </location>
</feature>
<dbReference type="Pfam" id="PF06961">
    <property type="entry name" value="DUF1294"/>
    <property type="match status" value="1"/>
</dbReference>
<dbReference type="GO" id="GO:0005829">
    <property type="term" value="C:cytosol"/>
    <property type="evidence" value="ECO:0007669"/>
    <property type="project" value="UniProtKB-ARBA"/>
</dbReference>
<dbReference type="InterPro" id="IPR010718">
    <property type="entry name" value="DUF1294"/>
</dbReference>
<dbReference type="InterPro" id="IPR012340">
    <property type="entry name" value="NA-bd_OB-fold"/>
</dbReference>
<keyword evidence="2" id="KW-0812">Transmembrane</keyword>
<feature type="domain" description="CSD" evidence="3">
    <location>
        <begin position="2"/>
        <end position="67"/>
    </location>
</feature>
<protein>
    <submittedName>
        <fullName evidence="4">DUF1294 domain-containing protein</fullName>
    </submittedName>
</protein>
<organism evidence="4 5">
    <name type="scientific">Pseudidiomarina marina</name>
    <dbReference type="NCBI Taxonomy" id="502366"/>
    <lineage>
        <taxon>Bacteria</taxon>
        <taxon>Pseudomonadati</taxon>
        <taxon>Pseudomonadota</taxon>
        <taxon>Gammaproteobacteria</taxon>
        <taxon>Alteromonadales</taxon>
        <taxon>Idiomarinaceae</taxon>
        <taxon>Pseudidiomarina</taxon>
    </lineage>
</organism>
<proteinExistence type="predicted"/>
<keyword evidence="1" id="KW-0597">Phosphoprotein</keyword>
<reference evidence="5" key="1">
    <citation type="journal article" date="2018" name="Front. Microbiol.">
        <title>Genome-Based Analysis Reveals the Taxonomy and Diversity of the Family Idiomarinaceae.</title>
        <authorList>
            <person name="Liu Y."/>
            <person name="Lai Q."/>
            <person name="Shao Z."/>
        </authorList>
    </citation>
    <scope>NUCLEOTIDE SEQUENCE [LARGE SCALE GENOMIC DNA]</scope>
    <source>
        <strain evidence="5">PIM1</strain>
    </source>
</reference>
<dbReference type="InterPro" id="IPR002059">
    <property type="entry name" value="CSP_DNA-bd"/>
</dbReference>
<evidence type="ECO:0000313" key="5">
    <source>
        <dbReference type="Proteomes" id="UP000288127"/>
    </source>
</evidence>
<dbReference type="PROSITE" id="PS51857">
    <property type="entry name" value="CSD_2"/>
    <property type="match status" value="1"/>
</dbReference>
<dbReference type="SUPFAM" id="SSF50249">
    <property type="entry name" value="Nucleic acid-binding proteins"/>
    <property type="match status" value="1"/>
</dbReference>
<keyword evidence="2" id="KW-1133">Transmembrane helix</keyword>
<dbReference type="Proteomes" id="UP000288127">
    <property type="component" value="Unassembled WGS sequence"/>
</dbReference>
<sequence>MRHNGVLVKWNEDKGFGFVQMASSQQQTFAHIKEFENRRRKPKVGDEVTFKLQQQPDGKLRAVEVTYVRERTDWLMLPTLLIAMGYIGATGYASLLTDFPVEVSWIFALLSAVTYFFYAIDKRAAQNGYQRTPENVLHWLSFLGGWPGALIAQQQFRHKTRKTSFRAVFYMTVILNIAAVYYLVFYGDELGLLGWVS</sequence>
<keyword evidence="2" id="KW-0472">Membrane</keyword>
<evidence type="ECO:0000313" key="4">
    <source>
        <dbReference type="EMBL" id="RUO61421.1"/>
    </source>
</evidence>
<dbReference type="Gene3D" id="2.40.50.140">
    <property type="entry name" value="Nucleic acid-binding proteins"/>
    <property type="match status" value="1"/>
</dbReference>
<dbReference type="SMART" id="SM00357">
    <property type="entry name" value="CSP"/>
    <property type="match status" value="1"/>
</dbReference>
<dbReference type="PANTHER" id="PTHR12962:SF1">
    <property type="entry name" value="COLD SHOCK DOMAIN-CONTAINING PROTEIN CG9705"/>
    <property type="match status" value="1"/>
</dbReference>
<accession>A0A432YKB5</accession>
<dbReference type="RefSeq" id="WP_126759045.1">
    <property type="nucleotide sequence ID" value="NZ_PIPZ01000001.1"/>
</dbReference>
<evidence type="ECO:0000256" key="1">
    <source>
        <dbReference type="ARBA" id="ARBA00022553"/>
    </source>
</evidence>
<keyword evidence="5" id="KW-1185">Reference proteome</keyword>
<dbReference type="GO" id="GO:0043488">
    <property type="term" value="P:regulation of mRNA stability"/>
    <property type="evidence" value="ECO:0007669"/>
    <property type="project" value="TreeGrafter"/>
</dbReference>
<dbReference type="OrthoDB" id="72963at2"/>
<dbReference type="Pfam" id="PF00313">
    <property type="entry name" value="CSD"/>
    <property type="match status" value="1"/>
</dbReference>
<dbReference type="PANTHER" id="PTHR12962">
    <property type="entry name" value="CALCIUM-REGULATED HEAT STABLE PROTEIN CRHSP-24-RELATED"/>
    <property type="match status" value="1"/>
</dbReference>
<comment type="caution">
    <text evidence="4">The sequence shown here is derived from an EMBL/GenBank/DDBJ whole genome shotgun (WGS) entry which is preliminary data.</text>
</comment>